<sequence>MKGLSAATVLASTPFTSPFLPKPARQSRFIDLLSLPKRLPMTLFCL</sequence>
<accession>A0ABT8BNE6</accession>
<dbReference type="RefSeq" id="WP_290310611.1">
    <property type="nucleotide sequence ID" value="NZ_JAUFQC010000001.1"/>
</dbReference>
<name>A0ABT8BNE6_9VIBR</name>
<dbReference type="Proteomes" id="UP001238540">
    <property type="component" value="Unassembled WGS sequence"/>
</dbReference>
<reference evidence="2" key="1">
    <citation type="journal article" date="2019" name="Int. J. Syst. Evol. Microbiol.">
        <title>The Global Catalogue of Microorganisms (GCM) 10K type strain sequencing project: providing services to taxonomists for standard genome sequencing and annotation.</title>
        <authorList>
            <consortium name="The Broad Institute Genomics Platform"/>
            <consortium name="The Broad Institute Genome Sequencing Center for Infectious Disease"/>
            <person name="Wu L."/>
            <person name="Ma J."/>
        </authorList>
    </citation>
    <scope>NUCLEOTIDE SEQUENCE [LARGE SCALE GENOMIC DNA]</scope>
    <source>
        <strain evidence="2">CECT 7398</strain>
    </source>
</reference>
<protein>
    <submittedName>
        <fullName evidence="1">Uncharacterized protein</fullName>
    </submittedName>
</protein>
<keyword evidence="2" id="KW-1185">Reference proteome</keyword>
<evidence type="ECO:0000313" key="1">
    <source>
        <dbReference type="EMBL" id="MDN3608610.1"/>
    </source>
</evidence>
<gene>
    <name evidence="1" type="ORF">QWZ16_02330</name>
</gene>
<proteinExistence type="predicted"/>
<evidence type="ECO:0000313" key="2">
    <source>
        <dbReference type="Proteomes" id="UP001238540"/>
    </source>
</evidence>
<comment type="caution">
    <text evidence="1">The sequence shown here is derived from an EMBL/GenBank/DDBJ whole genome shotgun (WGS) entry which is preliminary data.</text>
</comment>
<organism evidence="1 2">
    <name type="scientific">Vibrio ostreicida</name>
    <dbReference type="NCBI Taxonomy" id="526588"/>
    <lineage>
        <taxon>Bacteria</taxon>
        <taxon>Pseudomonadati</taxon>
        <taxon>Pseudomonadota</taxon>
        <taxon>Gammaproteobacteria</taxon>
        <taxon>Vibrionales</taxon>
        <taxon>Vibrionaceae</taxon>
        <taxon>Vibrio</taxon>
    </lineage>
</organism>
<dbReference type="EMBL" id="JAUFQC010000001">
    <property type="protein sequence ID" value="MDN3608610.1"/>
    <property type="molecule type" value="Genomic_DNA"/>
</dbReference>